<dbReference type="InterPro" id="IPR006119">
    <property type="entry name" value="Resolv_N"/>
</dbReference>
<gene>
    <name evidence="6" type="ORF">KEM10_14800</name>
</gene>
<evidence type="ECO:0000256" key="3">
    <source>
        <dbReference type="ARBA" id="ARBA00023172"/>
    </source>
</evidence>
<keyword evidence="1" id="KW-0229">DNA integration</keyword>
<evidence type="ECO:0000256" key="2">
    <source>
        <dbReference type="ARBA" id="ARBA00023125"/>
    </source>
</evidence>
<dbReference type="InterPro" id="IPR006118">
    <property type="entry name" value="Recombinase_CS"/>
</dbReference>
<proteinExistence type="predicted"/>
<evidence type="ECO:0000313" key="7">
    <source>
        <dbReference type="Proteomes" id="UP000708576"/>
    </source>
</evidence>
<accession>A0ABS5JXC6</accession>
<organism evidence="6 7">
    <name type="scientific">Carboxylicivirga linearis</name>
    <dbReference type="NCBI Taxonomy" id="1628157"/>
    <lineage>
        <taxon>Bacteria</taxon>
        <taxon>Pseudomonadati</taxon>
        <taxon>Bacteroidota</taxon>
        <taxon>Bacteroidia</taxon>
        <taxon>Marinilabiliales</taxon>
        <taxon>Marinilabiliaceae</taxon>
        <taxon>Carboxylicivirga</taxon>
    </lineage>
</organism>
<dbReference type="SUPFAM" id="SSF53041">
    <property type="entry name" value="Resolvase-like"/>
    <property type="match status" value="1"/>
</dbReference>
<evidence type="ECO:0000256" key="4">
    <source>
        <dbReference type="PROSITE-ProRule" id="PRU10137"/>
    </source>
</evidence>
<evidence type="ECO:0000259" key="5">
    <source>
        <dbReference type="PROSITE" id="PS51736"/>
    </source>
</evidence>
<feature type="active site" description="O-(5'-phospho-DNA)-serine intermediate" evidence="4">
    <location>
        <position position="7"/>
    </location>
</feature>
<keyword evidence="2" id="KW-0238">DNA-binding</keyword>
<sequence>MGYARVSTKDQNLEMQIEALNKTGCTKSFKKQKAH</sequence>
<evidence type="ECO:0000313" key="6">
    <source>
        <dbReference type="EMBL" id="MBS2099561.1"/>
    </source>
</evidence>
<dbReference type="InterPro" id="IPR036162">
    <property type="entry name" value="Resolvase-like_N_sf"/>
</dbReference>
<dbReference type="Pfam" id="PF00239">
    <property type="entry name" value="Resolvase"/>
    <property type="match status" value="1"/>
</dbReference>
<comment type="caution">
    <text evidence="6">The sequence shown here is derived from an EMBL/GenBank/DDBJ whole genome shotgun (WGS) entry which is preliminary data.</text>
</comment>
<dbReference type="PROSITE" id="PS00397">
    <property type="entry name" value="RECOMBINASES_1"/>
    <property type="match status" value="1"/>
</dbReference>
<dbReference type="EMBL" id="JAGUCO010000012">
    <property type="protein sequence ID" value="MBS2099561.1"/>
    <property type="molecule type" value="Genomic_DNA"/>
</dbReference>
<protein>
    <submittedName>
        <fullName evidence="6">Recombinase family protein</fullName>
    </submittedName>
</protein>
<evidence type="ECO:0000256" key="1">
    <source>
        <dbReference type="ARBA" id="ARBA00022908"/>
    </source>
</evidence>
<feature type="domain" description="Resolvase/invertase-type recombinase catalytic" evidence="5">
    <location>
        <begin position="1"/>
        <end position="35"/>
    </location>
</feature>
<reference evidence="6 7" key="1">
    <citation type="journal article" date="2015" name="Int. J. Syst. Evol. Microbiol.">
        <title>Carboxylicivirga linearis sp. nov., isolated from a sea cucumber culture pond.</title>
        <authorList>
            <person name="Wang F.Q."/>
            <person name="Zhou Y.X."/>
            <person name="Lin X.Z."/>
            <person name="Chen G.J."/>
            <person name="Du Z.J."/>
        </authorList>
    </citation>
    <scope>NUCLEOTIDE SEQUENCE [LARGE SCALE GENOMIC DNA]</scope>
    <source>
        <strain evidence="6 7">FB218</strain>
    </source>
</reference>
<dbReference type="Proteomes" id="UP000708576">
    <property type="component" value="Unassembled WGS sequence"/>
</dbReference>
<dbReference type="RefSeq" id="WP_212216861.1">
    <property type="nucleotide sequence ID" value="NZ_JAGUCO010000012.1"/>
</dbReference>
<keyword evidence="3" id="KW-0233">DNA recombination</keyword>
<dbReference type="PROSITE" id="PS51736">
    <property type="entry name" value="RECOMBINASES_3"/>
    <property type="match status" value="1"/>
</dbReference>
<keyword evidence="7" id="KW-1185">Reference proteome</keyword>
<dbReference type="Gene3D" id="3.40.50.1390">
    <property type="entry name" value="Resolvase, N-terminal catalytic domain"/>
    <property type="match status" value="1"/>
</dbReference>
<name>A0ABS5JXC6_9BACT</name>